<name>A0A936TGB9_9ACTN</name>
<dbReference type="SMART" id="SM00507">
    <property type="entry name" value="HNHc"/>
    <property type="match status" value="1"/>
</dbReference>
<feature type="compositionally biased region" description="Polar residues" evidence="2">
    <location>
        <begin position="473"/>
        <end position="485"/>
    </location>
</feature>
<comment type="similarity">
    <text evidence="1">Belongs to the Rv1128c/1148c/1588c/1702c/1945/3466 family.</text>
</comment>
<gene>
    <name evidence="4" type="ORF">IPN02_17925</name>
</gene>
<feature type="domain" description="HNH nuclease" evidence="3">
    <location>
        <begin position="387"/>
        <end position="438"/>
    </location>
</feature>
<feature type="region of interest" description="Disordered" evidence="2">
    <location>
        <begin position="1"/>
        <end position="44"/>
    </location>
</feature>
<evidence type="ECO:0000256" key="1">
    <source>
        <dbReference type="ARBA" id="ARBA00023450"/>
    </source>
</evidence>
<dbReference type="EMBL" id="JADJZA010000010">
    <property type="protein sequence ID" value="MBK9298664.1"/>
    <property type="molecule type" value="Genomic_DNA"/>
</dbReference>
<dbReference type="Pfam" id="PF02720">
    <property type="entry name" value="DUF222"/>
    <property type="match status" value="1"/>
</dbReference>
<dbReference type="GO" id="GO:0003676">
    <property type="term" value="F:nucleic acid binding"/>
    <property type="evidence" value="ECO:0007669"/>
    <property type="project" value="InterPro"/>
</dbReference>
<dbReference type="AlphaFoldDB" id="A0A936TGB9"/>
<evidence type="ECO:0000259" key="3">
    <source>
        <dbReference type="SMART" id="SM00507"/>
    </source>
</evidence>
<dbReference type="Pfam" id="PF01844">
    <property type="entry name" value="HNH"/>
    <property type="match status" value="1"/>
</dbReference>
<dbReference type="Gene3D" id="1.10.30.50">
    <property type="match status" value="1"/>
</dbReference>
<dbReference type="Proteomes" id="UP000727993">
    <property type="component" value="Unassembled WGS sequence"/>
</dbReference>
<dbReference type="InterPro" id="IPR003870">
    <property type="entry name" value="DUF222"/>
</dbReference>
<sequence length="584" mass="62259">MYEPLVPGEISAVTSTPKANTPPPAAPTHLRTGPAASGPTANATGGADALIEAAAPPSGMVASVEARLRADEALALAGPEGIIDELEGSRLDDAVRSLGGIINATHGRMVLSVCRVLDTGWWKGGGVLSARQWLAIHWATNTATISRVVSVAKKAETYPEVIDALVAGMISLEAAHLICGRIPSEYQTTYVAYAINMTFDQLRTCTHAVRPPPNSGPNKQADKAGEDDASGDDKAGQTTADEPTSANPPPRLGFTQRDDGRWSLNANLSPEDGALIETALQEARDRAFKAAEDPDERLRLTWADALVDVARRALDHADADTAGGQPTDRTLVHYHYELGHLYTEGSTQPLPDALRRQILCDTNLVGIGFRDGRPVDVGRRTRVISRRLRRLILRRDRCCVIPGCGATRGLEIHHLIHWEDGGRTDAGNLAALCKAHHRAHHHGLVHITGDPYSGLGFTNADGTPLCARPAKAPSSTDTGALTDTARNAGMGDPATHRFGATGERLQRWSIIPGPSPVPARPPDLSPILGGIPNHSDDGATPTGTSTADSATQPAAESRRPHDLPRPWWVLDPPTFDTRPLILRE</sequence>
<proteinExistence type="inferred from homology"/>
<evidence type="ECO:0000313" key="4">
    <source>
        <dbReference type="EMBL" id="MBK9298664.1"/>
    </source>
</evidence>
<dbReference type="InterPro" id="IPR002711">
    <property type="entry name" value="HNH"/>
</dbReference>
<feature type="compositionally biased region" description="Polar residues" evidence="2">
    <location>
        <begin position="236"/>
        <end position="245"/>
    </location>
</feature>
<reference evidence="4 5" key="1">
    <citation type="submission" date="2020-10" db="EMBL/GenBank/DDBJ databases">
        <title>Connecting structure to function with the recovery of over 1000 high-quality activated sludge metagenome-assembled genomes encoding full-length rRNA genes using long-read sequencing.</title>
        <authorList>
            <person name="Singleton C.M."/>
            <person name="Petriglieri F."/>
            <person name="Kristensen J.M."/>
            <person name="Kirkegaard R.H."/>
            <person name="Michaelsen T.Y."/>
            <person name="Andersen M.H."/>
            <person name="Karst S.M."/>
            <person name="Dueholm M.S."/>
            <person name="Nielsen P.H."/>
            <person name="Albertsen M."/>
        </authorList>
    </citation>
    <scope>NUCLEOTIDE SEQUENCE [LARGE SCALE GENOMIC DNA]</scope>
    <source>
        <strain evidence="4">Lyne_18-Q3-R50-59_MAXAC.006</strain>
    </source>
</reference>
<organism evidence="4 5">
    <name type="scientific">Candidatus Neomicrothrix subdominans</name>
    <dbReference type="NCBI Taxonomy" id="2954438"/>
    <lineage>
        <taxon>Bacteria</taxon>
        <taxon>Bacillati</taxon>
        <taxon>Actinomycetota</taxon>
        <taxon>Acidimicrobiia</taxon>
        <taxon>Acidimicrobiales</taxon>
        <taxon>Microthrixaceae</taxon>
        <taxon>Candidatus Neomicrothrix</taxon>
    </lineage>
</organism>
<dbReference type="GO" id="GO:0008270">
    <property type="term" value="F:zinc ion binding"/>
    <property type="evidence" value="ECO:0007669"/>
    <property type="project" value="InterPro"/>
</dbReference>
<feature type="region of interest" description="Disordered" evidence="2">
    <location>
        <begin position="206"/>
        <end position="268"/>
    </location>
</feature>
<feature type="compositionally biased region" description="Basic and acidic residues" evidence="2">
    <location>
        <begin position="220"/>
        <end position="235"/>
    </location>
</feature>
<feature type="compositionally biased region" description="Pro residues" evidence="2">
    <location>
        <begin position="513"/>
        <end position="524"/>
    </location>
</feature>
<feature type="region of interest" description="Disordered" evidence="2">
    <location>
        <begin position="469"/>
        <end position="568"/>
    </location>
</feature>
<protein>
    <submittedName>
        <fullName evidence="4">DUF222 domain-containing protein</fullName>
    </submittedName>
</protein>
<dbReference type="InterPro" id="IPR003615">
    <property type="entry name" value="HNH_nuc"/>
</dbReference>
<evidence type="ECO:0000256" key="2">
    <source>
        <dbReference type="SAM" id="MobiDB-lite"/>
    </source>
</evidence>
<dbReference type="GO" id="GO:0004519">
    <property type="term" value="F:endonuclease activity"/>
    <property type="evidence" value="ECO:0007669"/>
    <property type="project" value="InterPro"/>
</dbReference>
<dbReference type="CDD" id="cd00085">
    <property type="entry name" value="HNHc"/>
    <property type="match status" value="1"/>
</dbReference>
<accession>A0A936TGB9</accession>
<evidence type="ECO:0000313" key="5">
    <source>
        <dbReference type="Proteomes" id="UP000727993"/>
    </source>
</evidence>
<feature type="compositionally biased region" description="Polar residues" evidence="2">
    <location>
        <begin position="541"/>
        <end position="554"/>
    </location>
</feature>
<comment type="caution">
    <text evidence="4">The sequence shown here is derived from an EMBL/GenBank/DDBJ whole genome shotgun (WGS) entry which is preliminary data.</text>
</comment>